<sequence>MGSFEVTGYGAKGDKIWGIGDRIWGAVLIYVKMLILKGNNKRSGAFGDKV</sequence>
<dbReference type="AlphaFoldDB" id="A0A073IDL2"/>
<proteinExistence type="predicted"/>
<dbReference type="Proteomes" id="UP000027734">
    <property type="component" value="Unassembled WGS sequence"/>
</dbReference>
<keyword evidence="2" id="KW-1185">Reference proteome</keyword>
<organism evidence="1 2">
    <name type="scientific">Sulfitobacter donghicola DSW-25 = KCTC 12864 = JCM 14565</name>
    <dbReference type="NCBI Taxonomy" id="1300350"/>
    <lineage>
        <taxon>Bacteria</taxon>
        <taxon>Pseudomonadati</taxon>
        <taxon>Pseudomonadota</taxon>
        <taxon>Alphaproteobacteria</taxon>
        <taxon>Rhodobacterales</taxon>
        <taxon>Roseobacteraceae</taxon>
        <taxon>Sulfitobacter</taxon>
    </lineage>
</organism>
<accession>A0A073IDL2</accession>
<comment type="caution">
    <text evidence="1">The sequence shown here is derived from an EMBL/GenBank/DDBJ whole genome shotgun (WGS) entry which is preliminary data.</text>
</comment>
<evidence type="ECO:0000313" key="2">
    <source>
        <dbReference type="Proteomes" id="UP000027734"/>
    </source>
</evidence>
<evidence type="ECO:0000313" key="1">
    <source>
        <dbReference type="EMBL" id="KEJ87834.1"/>
    </source>
</evidence>
<gene>
    <name evidence="1" type="ORF">DSW25_04965</name>
</gene>
<protein>
    <submittedName>
        <fullName evidence="1">Uncharacterized protein</fullName>
    </submittedName>
</protein>
<name>A0A073IDL2_9RHOB</name>
<dbReference type="EMBL" id="JAMC01000014">
    <property type="protein sequence ID" value="KEJ87834.1"/>
    <property type="molecule type" value="Genomic_DNA"/>
</dbReference>
<reference evidence="1 2" key="1">
    <citation type="submission" date="2014-01" db="EMBL/GenBank/DDBJ databases">
        <title>Sulfitobacter donghicola JCM 14565 Genome Sequencing.</title>
        <authorList>
            <person name="Lai Q."/>
            <person name="Hong Z."/>
        </authorList>
    </citation>
    <scope>NUCLEOTIDE SEQUENCE [LARGE SCALE GENOMIC DNA]</scope>
    <source>
        <strain evidence="1 2">JCM 14565</strain>
    </source>
</reference>